<dbReference type="EC" id="3.4.-.-" evidence="3"/>
<dbReference type="GO" id="GO:0016787">
    <property type="term" value="F:hydrolase activity"/>
    <property type="evidence" value="ECO:0007669"/>
    <property type="project" value="UniProtKB-KW"/>
</dbReference>
<dbReference type="PANTHER" id="PTHR21666:SF270">
    <property type="entry name" value="MUREIN HYDROLASE ACTIVATOR ENVC"/>
    <property type="match status" value="1"/>
</dbReference>
<name>A0ABU5UC83_9CYAN</name>
<gene>
    <name evidence="3" type="ORF">VB620_07280</name>
</gene>
<protein>
    <submittedName>
        <fullName evidence="3">M23 family metallopeptidase</fullName>
        <ecNumber evidence="3">3.4.-.-</ecNumber>
    </submittedName>
</protein>
<keyword evidence="4" id="KW-1185">Reference proteome</keyword>
<keyword evidence="1" id="KW-0472">Membrane</keyword>
<dbReference type="InterPro" id="IPR050570">
    <property type="entry name" value="Cell_wall_metabolism_enzyme"/>
</dbReference>
<evidence type="ECO:0000259" key="2">
    <source>
        <dbReference type="Pfam" id="PF01551"/>
    </source>
</evidence>
<comment type="caution">
    <text evidence="3">The sequence shown here is derived from an EMBL/GenBank/DDBJ whole genome shotgun (WGS) entry which is preliminary data.</text>
</comment>
<feature type="domain" description="M23ase beta-sheet core" evidence="2">
    <location>
        <begin position="65"/>
        <end position="156"/>
    </location>
</feature>
<dbReference type="SUPFAM" id="SSF51261">
    <property type="entry name" value="Duplicated hybrid motif"/>
    <property type="match status" value="1"/>
</dbReference>
<keyword evidence="1" id="KW-0812">Transmembrane</keyword>
<reference evidence="3 4" key="1">
    <citation type="submission" date="2023-12" db="EMBL/GenBank/DDBJ databases">
        <title>Baltic Sea Cyanobacteria.</title>
        <authorList>
            <person name="Delbaje E."/>
            <person name="Fewer D.P."/>
            <person name="Shishido T.K."/>
        </authorList>
    </citation>
    <scope>NUCLEOTIDE SEQUENCE [LARGE SCALE GENOMIC DNA]</scope>
    <source>
        <strain evidence="3 4">UHCC-0300</strain>
    </source>
</reference>
<dbReference type="EMBL" id="JAYGHG010000008">
    <property type="protein sequence ID" value="MEA5581138.1"/>
    <property type="molecule type" value="Genomic_DNA"/>
</dbReference>
<dbReference type="Pfam" id="PF01551">
    <property type="entry name" value="Peptidase_M23"/>
    <property type="match status" value="1"/>
</dbReference>
<dbReference type="Proteomes" id="UP001302120">
    <property type="component" value="Unassembled WGS sequence"/>
</dbReference>
<accession>A0ABU5UC83</accession>
<organism evidence="3 4">
    <name type="scientific">Nodularia harveyana UHCC-0300</name>
    <dbReference type="NCBI Taxonomy" id="2974287"/>
    <lineage>
        <taxon>Bacteria</taxon>
        <taxon>Bacillati</taxon>
        <taxon>Cyanobacteriota</taxon>
        <taxon>Cyanophyceae</taxon>
        <taxon>Nostocales</taxon>
        <taxon>Nodulariaceae</taxon>
        <taxon>Nodularia</taxon>
    </lineage>
</organism>
<keyword evidence="3" id="KW-0378">Hydrolase</keyword>
<dbReference type="Gene3D" id="2.70.70.10">
    <property type="entry name" value="Glucose Permease (Domain IIA)"/>
    <property type="match status" value="1"/>
</dbReference>
<evidence type="ECO:0000256" key="1">
    <source>
        <dbReference type="SAM" id="Phobius"/>
    </source>
</evidence>
<feature type="transmembrane region" description="Helical" evidence="1">
    <location>
        <begin position="7"/>
        <end position="29"/>
    </location>
</feature>
<dbReference type="InterPro" id="IPR011055">
    <property type="entry name" value="Dup_hybrid_motif"/>
</dbReference>
<proteinExistence type="predicted"/>
<dbReference type="CDD" id="cd12797">
    <property type="entry name" value="M23_peptidase"/>
    <property type="match status" value="1"/>
</dbReference>
<dbReference type="InterPro" id="IPR016047">
    <property type="entry name" value="M23ase_b-sheet_dom"/>
</dbReference>
<evidence type="ECO:0000313" key="3">
    <source>
        <dbReference type="EMBL" id="MEA5581138.1"/>
    </source>
</evidence>
<dbReference type="RefSeq" id="WP_323195478.1">
    <property type="nucleotide sequence ID" value="NZ_JAYGHG010000008.1"/>
</dbReference>
<evidence type="ECO:0000313" key="4">
    <source>
        <dbReference type="Proteomes" id="UP001302120"/>
    </source>
</evidence>
<keyword evidence="1" id="KW-1133">Transmembrane helix</keyword>
<sequence>MLIRKINLLSYGLISLISLIIVLTFNISASSQLVVVSPSEYLNITSDQLIWPTQGLISQGFHEYKHEGIDIAGSAGTPIFAAASGVVVKAGWDNWGLGNAIEIKHFDQSVTVYGHNRRLLVTLGQQVTQGEIIAQMGSTGNSSGPHLHFEFYPNGRVAADPMKLLASVTTKQQVLPPQAPTRVTTQCSGMTILEGETTSNLIKICQENAELFYIGQLKANSTTPIKIPAWNIGKDKYRADNGTFTYLVNPSSIEVWRNGVQIRTDMFSAANSWEN</sequence>
<dbReference type="PANTHER" id="PTHR21666">
    <property type="entry name" value="PEPTIDASE-RELATED"/>
    <property type="match status" value="1"/>
</dbReference>